<keyword evidence="3" id="KW-1185">Reference proteome</keyword>
<organism evidence="2 3">
    <name type="scientific">Fusarium coffeatum</name>
    <dbReference type="NCBI Taxonomy" id="231269"/>
    <lineage>
        <taxon>Eukaryota</taxon>
        <taxon>Fungi</taxon>
        <taxon>Dikarya</taxon>
        <taxon>Ascomycota</taxon>
        <taxon>Pezizomycotina</taxon>
        <taxon>Sordariomycetes</taxon>
        <taxon>Hypocreomycetidae</taxon>
        <taxon>Hypocreales</taxon>
        <taxon>Nectriaceae</taxon>
        <taxon>Fusarium</taxon>
        <taxon>Fusarium incarnatum-equiseti species complex</taxon>
    </lineage>
</organism>
<evidence type="ECO:0000313" key="3">
    <source>
        <dbReference type="Proteomes" id="UP000253153"/>
    </source>
</evidence>
<dbReference type="Proteomes" id="UP000253153">
    <property type="component" value="Unassembled WGS sequence"/>
</dbReference>
<feature type="compositionally biased region" description="Acidic residues" evidence="1">
    <location>
        <begin position="29"/>
        <end position="48"/>
    </location>
</feature>
<evidence type="ECO:0000256" key="1">
    <source>
        <dbReference type="SAM" id="MobiDB-lite"/>
    </source>
</evidence>
<dbReference type="AlphaFoldDB" id="A0A366RSK5"/>
<evidence type="ECO:0000313" key="2">
    <source>
        <dbReference type="EMBL" id="RBR19548.1"/>
    </source>
</evidence>
<sequence>MRTITAAKTSGDKYTARTEVIESATTVSGDDEDEQGENGEQASEEDDTSTPRFRSGELVASKLVNLTGFHLDPRTPKPGHEQVHLSTELRLVYDHPYGSGIPLHTRFWAGSTVDIDGNTTTNTATKVFLTTSTDEYDWTKVAEWTHTLVKVRMETDGENNRGENCTETVFEEEIETETVTTNDNNGR</sequence>
<feature type="compositionally biased region" description="Basic and acidic residues" evidence="1">
    <location>
        <begin position="10"/>
        <end position="20"/>
    </location>
</feature>
<accession>A0A366RSK5</accession>
<gene>
    <name evidence="2" type="ORF">FIESC28_05543</name>
</gene>
<name>A0A366RSK5_9HYPO</name>
<feature type="region of interest" description="Disordered" evidence="1">
    <location>
        <begin position="1"/>
        <end position="52"/>
    </location>
</feature>
<dbReference type="EMBL" id="QKXC01000113">
    <property type="protein sequence ID" value="RBR19548.1"/>
    <property type="molecule type" value="Genomic_DNA"/>
</dbReference>
<reference evidence="2 3" key="1">
    <citation type="submission" date="2018-06" db="EMBL/GenBank/DDBJ databases">
        <title>Fusarium incarnatum-equiseti species complex species 28.</title>
        <authorList>
            <person name="Gardiner D.M."/>
        </authorList>
    </citation>
    <scope>NUCLEOTIDE SEQUENCE [LARGE SCALE GENOMIC DNA]</scope>
    <source>
        <strain evidence="2 3">FIESC_28</strain>
    </source>
</reference>
<dbReference type="GeneID" id="41994984"/>
<proteinExistence type="predicted"/>
<dbReference type="RefSeq" id="XP_031016240.1">
    <property type="nucleotide sequence ID" value="XM_031159688.1"/>
</dbReference>
<protein>
    <submittedName>
        <fullName evidence="2">Uncharacterized protein</fullName>
    </submittedName>
</protein>
<comment type="caution">
    <text evidence="2">The sequence shown here is derived from an EMBL/GenBank/DDBJ whole genome shotgun (WGS) entry which is preliminary data.</text>
</comment>